<evidence type="ECO:0000313" key="1">
    <source>
        <dbReference type="EMBL" id="AMW34451.1"/>
    </source>
</evidence>
<sequence length="70" mass="7907">MNSVLRSDYTTDQFNNRDVLRLLRGIHGALEGLKKDLGEGRGIDRRCAEVIHFLDVSQAIVEEIMADHVV</sequence>
<accession>A0A143DCI2</accession>
<reference evidence="1 2" key="1">
    <citation type="submission" date="2016-02" db="EMBL/GenBank/DDBJ databases">
        <title>Complete Genome of H5569, the type strain of the newly described species Haematospirillium jordaniae.</title>
        <authorList>
            <person name="Nicholson A.C."/>
            <person name="Humrighouse B.W."/>
            <person name="Loparov V."/>
            <person name="McQuiston J.R."/>
        </authorList>
    </citation>
    <scope>NUCLEOTIDE SEQUENCE [LARGE SCALE GENOMIC DNA]</scope>
    <source>
        <strain evidence="1 2">H5569</strain>
    </source>
</reference>
<keyword evidence="2" id="KW-1185">Reference proteome</keyword>
<protein>
    <submittedName>
        <fullName evidence="1">Uncharacterized protein</fullName>
    </submittedName>
</protein>
<dbReference type="GeneID" id="53316270"/>
<dbReference type="STRING" id="1549855.AY555_03790"/>
<dbReference type="Proteomes" id="UP000076066">
    <property type="component" value="Chromosome"/>
</dbReference>
<evidence type="ECO:0000313" key="2">
    <source>
        <dbReference type="Proteomes" id="UP000076066"/>
    </source>
</evidence>
<dbReference type="AlphaFoldDB" id="A0A143DCI2"/>
<dbReference type="RefSeq" id="WP_066133663.1">
    <property type="nucleotide sequence ID" value="NZ_CP014525.1"/>
</dbReference>
<organism evidence="1 2">
    <name type="scientific">Haematospirillum jordaniae</name>
    <dbReference type="NCBI Taxonomy" id="1549855"/>
    <lineage>
        <taxon>Bacteria</taxon>
        <taxon>Pseudomonadati</taxon>
        <taxon>Pseudomonadota</taxon>
        <taxon>Alphaproteobacteria</taxon>
        <taxon>Rhodospirillales</taxon>
        <taxon>Novispirillaceae</taxon>
        <taxon>Haematospirillum</taxon>
    </lineage>
</organism>
<gene>
    <name evidence="1" type="ORF">AY555_03790</name>
</gene>
<name>A0A143DCI2_9PROT</name>
<proteinExistence type="predicted"/>
<dbReference type="EMBL" id="CP014525">
    <property type="protein sequence ID" value="AMW34451.1"/>
    <property type="molecule type" value="Genomic_DNA"/>
</dbReference>
<dbReference type="KEGG" id="hjo:AY555_03790"/>